<name>S9PK66_CYSF2</name>
<evidence type="ECO:0000256" key="1">
    <source>
        <dbReference type="SAM" id="MobiDB-lite"/>
    </source>
</evidence>
<feature type="region of interest" description="Disordered" evidence="1">
    <location>
        <begin position="1"/>
        <end position="30"/>
    </location>
</feature>
<gene>
    <name evidence="2" type="ORF">D187_000037</name>
</gene>
<evidence type="ECO:0000313" key="2">
    <source>
        <dbReference type="EMBL" id="EPX64615.1"/>
    </source>
</evidence>
<organism evidence="2 3">
    <name type="scientific">Cystobacter fuscus (strain ATCC 25194 / DSM 2262 / NBRC 100088 / M29)</name>
    <dbReference type="NCBI Taxonomy" id="1242864"/>
    <lineage>
        <taxon>Bacteria</taxon>
        <taxon>Pseudomonadati</taxon>
        <taxon>Myxococcota</taxon>
        <taxon>Myxococcia</taxon>
        <taxon>Myxococcales</taxon>
        <taxon>Cystobacterineae</taxon>
        <taxon>Archangiaceae</taxon>
        <taxon>Cystobacter</taxon>
    </lineage>
</organism>
<reference evidence="2" key="1">
    <citation type="submission" date="2013-05" db="EMBL/GenBank/DDBJ databases">
        <title>Genome assembly of Cystobacter fuscus DSM 2262.</title>
        <authorList>
            <person name="Sharma G."/>
            <person name="Khatri I."/>
            <person name="Kaur C."/>
            <person name="Mayilraj S."/>
            <person name="Subramanian S."/>
        </authorList>
    </citation>
    <scope>NUCLEOTIDE SEQUENCE [LARGE SCALE GENOMIC DNA]</scope>
    <source>
        <strain evidence="2">DSM 2262</strain>
    </source>
</reference>
<proteinExistence type="predicted"/>
<evidence type="ECO:0000313" key="3">
    <source>
        <dbReference type="Proteomes" id="UP000011682"/>
    </source>
</evidence>
<keyword evidence="3" id="KW-1185">Reference proteome</keyword>
<dbReference type="EMBL" id="ANAH02000001">
    <property type="protein sequence ID" value="EPX64615.1"/>
    <property type="molecule type" value="Genomic_DNA"/>
</dbReference>
<dbReference type="AlphaFoldDB" id="S9PK66"/>
<comment type="caution">
    <text evidence="2">The sequence shown here is derived from an EMBL/GenBank/DDBJ whole genome shotgun (WGS) entry which is preliminary data.</text>
</comment>
<dbReference type="Proteomes" id="UP000011682">
    <property type="component" value="Unassembled WGS sequence"/>
</dbReference>
<accession>S9PK66</accession>
<sequence>MVLHGPPSRSIHPGPRQAGGRGDPPRAPLSFLLDTDPAKNGKICISGNNRQIRCVWNSAVDVNRHRAGLIGVDAPRVRGRAQ</sequence>
<protein>
    <submittedName>
        <fullName evidence="2">Uncharacterized protein</fullName>
    </submittedName>
</protein>